<dbReference type="EMBL" id="KZ851854">
    <property type="protein sequence ID" value="RDK42153.1"/>
    <property type="molecule type" value="Genomic_DNA"/>
</dbReference>
<keyword evidence="3" id="KW-1185">Reference proteome</keyword>
<evidence type="ECO:0000256" key="1">
    <source>
        <dbReference type="SAM" id="Phobius"/>
    </source>
</evidence>
<dbReference type="Proteomes" id="UP000254937">
    <property type="component" value="Unassembled WGS sequence"/>
</dbReference>
<name>A0A370PJ05_ASPPH</name>
<protein>
    <submittedName>
        <fullName evidence="2">Uncharacterized protein</fullName>
    </submittedName>
</protein>
<organism evidence="2 3">
    <name type="scientific">Aspergillus phoenicis ATCC 13157</name>
    <dbReference type="NCBI Taxonomy" id="1353007"/>
    <lineage>
        <taxon>Eukaryota</taxon>
        <taxon>Fungi</taxon>
        <taxon>Dikarya</taxon>
        <taxon>Ascomycota</taxon>
        <taxon>Pezizomycotina</taxon>
        <taxon>Eurotiomycetes</taxon>
        <taxon>Eurotiomycetidae</taxon>
        <taxon>Eurotiales</taxon>
        <taxon>Aspergillaceae</taxon>
        <taxon>Aspergillus</taxon>
    </lineage>
</organism>
<reference evidence="2 3" key="1">
    <citation type="submission" date="2018-07" db="EMBL/GenBank/DDBJ databases">
        <title>Section-level genome sequencing of Aspergillus section Nigri to investigate inter- and intra-species variation.</title>
        <authorList>
            <consortium name="DOE Joint Genome Institute"/>
            <person name="Vesth T.C."/>
            <person name="Nybo J.L."/>
            <person name="Theobald S."/>
            <person name="Frisvad J.C."/>
            <person name="Larsen T.O."/>
            <person name="Nielsen K.F."/>
            <person name="Hoof J.B."/>
            <person name="Brandl J."/>
            <person name="Salamov A."/>
            <person name="Riley R."/>
            <person name="Gladden J.M."/>
            <person name="Phatale P."/>
            <person name="Nielsen M.T."/>
            <person name="Lyhne E.K."/>
            <person name="Kogle M.E."/>
            <person name="Strasser K."/>
            <person name="McDonnell E."/>
            <person name="Barry K."/>
            <person name="Clum A."/>
            <person name="Chen C."/>
            <person name="Nolan M."/>
            <person name="Sandor L."/>
            <person name="Kuo A."/>
            <person name="Lipzen A."/>
            <person name="Hainaut M."/>
            <person name="Drula E."/>
            <person name="Tsang A."/>
            <person name="Magnuson J.K."/>
            <person name="Henrissat B."/>
            <person name="Wiebenga A."/>
            <person name="Simmons B.A."/>
            <person name="Makela M.R."/>
            <person name="De vries R.P."/>
            <person name="Grigoriev I.V."/>
            <person name="Mortensen U.H."/>
            <person name="Baker S.E."/>
            <person name="Andersen M.R."/>
        </authorList>
    </citation>
    <scope>NUCLEOTIDE SEQUENCE [LARGE SCALE GENOMIC DNA]</scope>
    <source>
        <strain evidence="2 3">ATCC 13157</strain>
    </source>
</reference>
<keyword evidence="1" id="KW-0812">Transmembrane</keyword>
<dbReference type="AlphaFoldDB" id="A0A370PJ05"/>
<sequence length="124" mass="15250">MTPSISPQKSRRILMYATKLLLELVMIIMEFADYKPRRTLEVPHDPLHPTNRKALDQYLEHCWQSILWCDMMMRGLRLGPWWDFEVENQVSLFWCRWQCPFGTKEPKRSYLRRWFYSMVIRMTF</sequence>
<accession>A0A370PJ05</accession>
<evidence type="ECO:0000313" key="3">
    <source>
        <dbReference type="Proteomes" id="UP000254937"/>
    </source>
</evidence>
<evidence type="ECO:0000313" key="2">
    <source>
        <dbReference type="EMBL" id="RDK42153.1"/>
    </source>
</evidence>
<feature type="transmembrane region" description="Helical" evidence="1">
    <location>
        <begin position="13"/>
        <end position="32"/>
    </location>
</feature>
<gene>
    <name evidence="2" type="ORF">M752DRAFT_24913</name>
</gene>
<keyword evidence="1" id="KW-0472">Membrane</keyword>
<keyword evidence="1" id="KW-1133">Transmembrane helix</keyword>
<proteinExistence type="predicted"/>